<dbReference type="OrthoDB" id="384659at2"/>
<evidence type="ECO:0000256" key="1">
    <source>
        <dbReference type="ARBA" id="ARBA00001946"/>
    </source>
</evidence>
<dbReference type="AlphaFoldDB" id="A0A168R8I2"/>
<evidence type="ECO:0000313" key="3">
    <source>
        <dbReference type="EMBL" id="OAB48714.1"/>
    </source>
</evidence>
<comment type="similarity">
    <text evidence="2">Belongs to the HAD-like hydrolase superfamily. Cof family.</text>
</comment>
<dbReference type="NCBIfam" id="TIGR00099">
    <property type="entry name" value="Cof-subfamily"/>
    <property type="match status" value="1"/>
</dbReference>
<keyword evidence="3" id="KW-0378">Hydrolase</keyword>
<organism evidence="3 4">
    <name type="scientific">Mycoplasmopsis gallinarum</name>
    <dbReference type="NCBI Taxonomy" id="29557"/>
    <lineage>
        <taxon>Bacteria</taxon>
        <taxon>Bacillati</taxon>
        <taxon>Mycoplasmatota</taxon>
        <taxon>Mycoplasmoidales</taxon>
        <taxon>Metamycoplasmataceae</taxon>
        <taxon>Mycoplasmopsis</taxon>
    </lineage>
</organism>
<dbReference type="EMBL" id="LVLH01000046">
    <property type="protein sequence ID" value="OAB48714.1"/>
    <property type="molecule type" value="Genomic_DNA"/>
</dbReference>
<accession>A0A168R8I2</accession>
<dbReference type="RefSeq" id="WP_063626322.1">
    <property type="nucleotide sequence ID" value="NZ_LVLH01000046.1"/>
</dbReference>
<keyword evidence="4" id="KW-1185">Reference proteome</keyword>
<evidence type="ECO:0000256" key="2">
    <source>
        <dbReference type="ARBA" id="ARBA00034778"/>
    </source>
</evidence>
<dbReference type="SUPFAM" id="SSF56784">
    <property type="entry name" value="HAD-like"/>
    <property type="match status" value="1"/>
</dbReference>
<dbReference type="GO" id="GO:0016791">
    <property type="term" value="F:phosphatase activity"/>
    <property type="evidence" value="ECO:0007669"/>
    <property type="project" value="TreeGrafter"/>
</dbReference>
<dbReference type="Gene3D" id="3.30.1240.10">
    <property type="match status" value="1"/>
</dbReference>
<dbReference type="InterPro" id="IPR000150">
    <property type="entry name" value="Cof"/>
</dbReference>
<dbReference type="PANTHER" id="PTHR10000:SF8">
    <property type="entry name" value="HAD SUPERFAMILY HYDROLASE-LIKE, TYPE 3"/>
    <property type="match status" value="1"/>
</dbReference>
<proteinExistence type="inferred from homology"/>
<evidence type="ECO:0000313" key="4">
    <source>
        <dbReference type="Proteomes" id="UP000076983"/>
    </source>
</evidence>
<dbReference type="InterPro" id="IPR006379">
    <property type="entry name" value="HAD-SF_hydro_IIB"/>
</dbReference>
<dbReference type="InterPro" id="IPR036412">
    <property type="entry name" value="HAD-like_sf"/>
</dbReference>
<dbReference type="PANTHER" id="PTHR10000">
    <property type="entry name" value="PHOSPHOSERINE PHOSPHATASE"/>
    <property type="match status" value="1"/>
</dbReference>
<dbReference type="Gene3D" id="3.40.50.1000">
    <property type="entry name" value="HAD superfamily/HAD-like"/>
    <property type="match status" value="1"/>
</dbReference>
<comment type="cofactor">
    <cofactor evidence="1">
        <name>Mg(2+)</name>
        <dbReference type="ChEBI" id="CHEBI:18420"/>
    </cofactor>
</comment>
<dbReference type="Pfam" id="PF08282">
    <property type="entry name" value="Hydrolase_3"/>
    <property type="match status" value="1"/>
</dbReference>
<dbReference type="Proteomes" id="UP000076983">
    <property type="component" value="Unassembled WGS sequence"/>
</dbReference>
<protein>
    <submittedName>
        <fullName evidence="3">Hydrolase, haloacid dehalogenase-like family</fullName>
    </submittedName>
</protein>
<dbReference type="PROSITE" id="PS01229">
    <property type="entry name" value="COF_2"/>
    <property type="match status" value="1"/>
</dbReference>
<comment type="caution">
    <text evidence="3">The sequence shown here is derived from an EMBL/GenBank/DDBJ whole genome shotgun (WGS) entry which is preliminary data.</text>
</comment>
<dbReference type="PATRIC" id="fig|29557.3.peg.566"/>
<sequence length="275" mass="31533">MERKIFAFDMDGTLMSKNNKINPFTQEMIIKSQRLGNINVICTGRGLSKVIPLLNELKGFDYLICSNGVAIYDIKNHKIYLTGSIDKKVFDEMFIFANNHNYVLTVDGPEFSGTWLKNNEWPDYVDKNNMMDLSKFYVKSLIEIHDYIDKNNPITQIAIRAPKDNAKKVFDYFNNLYQNEYSVYLTNSIYIDIVPLNTSKWNGLKFLANLFNLNLNNTYTFGDSGNDVEMINNAYFGIAMGNATEDAKKVAKLIIGDHETDTIGKTIQQILDNQF</sequence>
<dbReference type="GO" id="GO:0005829">
    <property type="term" value="C:cytosol"/>
    <property type="evidence" value="ECO:0007669"/>
    <property type="project" value="TreeGrafter"/>
</dbReference>
<name>A0A168R8I2_9BACT</name>
<reference evidence="3 4" key="1">
    <citation type="submission" date="2016-03" db="EMBL/GenBank/DDBJ databases">
        <title>Genome sequence of Mycoplasma gallinarum strain Mgn_IPT.</title>
        <authorList>
            <person name="Yacoub E."/>
            <person name="Sirand-Pugnet P."/>
            <person name="Barre A."/>
            <person name="Maurier F."/>
            <person name="Blanchard A."/>
            <person name="Ben Abdelmoumen B.M."/>
        </authorList>
    </citation>
    <scope>NUCLEOTIDE SEQUENCE [LARGE SCALE GENOMIC DNA]</scope>
    <source>
        <strain evidence="3 4">Mgn_IPT</strain>
    </source>
</reference>
<dbReference type="SFLD" id="SFLDS00003">
    <property type="entry name" value="Haloacid_Dehalogenase"/>
    <property type="match status" value="1"/>
</dbReference>
<dbReference type="GO" id="GO:0000287">
    <property type="term" value="F:magnesium ion binding"/>
    <property type="evidence" value="ECO:0007669"/>
    <property type="project" value="TreeGrafter"/>
</dbReference>
<dbReference type="NCBIfam" id="TIGR01484">
    <property type="entry name" value="HAD-SF-IIB"/>
    <property type="match status" value="1"/>
</dbReference>
<dbReference type="InterPro" id="IPR023214">
    <property type="entry name" value="HAD_sf"/>
</dbReference>
<dbReference type="SFLD" id="SFLDG01140">
    <property type="entry name" value="C2.B:_Phosphomannomutase_and_P"/>
    <property type="match status" value="1"/>
</dbReference>
<gene>
    <name evidence="3" type="ORF">MGALLINA_05600</name>
</gene>
<dbReference type="STRING" id="29557.MGALLINA_05600"/>